<reference evidence="1" key="1">
    <citation type="journal article" name="BMC Genomics">
        <title>Long-read sequencing and de novo genome assembly of marine medaka (Oryzias melastigma).</title>
        <authorList>
            <person name="Liang P."/>
            <person name="Saqib H.S.A."/>
            <person name="Ni X."/>
            <person name="Shen Y."/>
        </authorList>
    </citation>
    <scope>NUCLEOTIDE SEQUENCE</scope>
    <source>
        <strain evidence="1">Bigg-433</strain>
    </source>
</reference>
<protein>
    <submittedName>
        <fullName evidence="1">Uncharacterized protein</fullName>
    </submittedName>
</protein>
<dbReference type="AlphaFoldDB" id="A0A834CMY2"/>
<sequence>MSRMKPMCLQSPLSCLHMCCPTCCRWLRNPLKALALAQSLTSWAEEHVSQVLDDLVFCEKIVPENTLSAAWLGLLVDAHFHTTLCGLLTRAAFLLRLLETSAPTQPLCDPSTLHTHLQNAWKLLRQNGVHFPSSLRAALAGELKQSLS</sequence>
<comment type="caution">
    <text evidence="1">The sequence shown here is derived from an EMBL/GenBank/DDBJ whole genome shotgun (WGS) entry which is preliminary data.</text>
</comment>
<evidence type="ECO:0000313" key="2">
    <source>
        <dbReference type="Proteomes" id="UP000646548"/>
    </source>
</evidence>
<dbReference type="EMBL" id="WKFB01000253">
    <property type="protein sequence ID" value="KAF6729720.1"/>
    <property type="molecule type" value="Genomic_DNA"/>
</dbReference>
<name>A0A834CMY2_ORYME</name>
<organism evidence="1 2">
    <name type="scientific">Oryzias melastigma</name>
    <name type="common">Marine medaka</name>
    <dbReference type="NCBI Taxonomy" id="30732"/>
    <lineage>
        <taxon>Eukaryota</taxon>
        <taxon>Metazoa</taxon>
        <taxon>Chordata</taxon>
        <taxon>Craniata</taxon>
        <taxon>Vertebrata</taxon>
        <taxon>Euteleostomi</taxon>
        <taxon>Actinopterygii</taxon>
        <taxon>Neopterygii</taxon>
        <taxon>Teleostei</taxon>
        <taxon>Neoteleostei</taxon>
        <taxon>Acanthomorphata</taxon>
        <taxon>Ovalentaria</taxon>
        <taxon>Atherinomorphae</taxon>
        <taxon>Beloniformes</taxon>
        <taxon>Adrianichthyidae</taxon>
        <taxon>Oryziinae</taxon>
        <taxon>Oryzias</taxon>
    </lineage>
</organism>
<proteinExistence type="predicted"/>
<dbReference type="Proteomes" id="UP000646548">
    <property type="component" value="Unassembled WGS sequence"/>
</dbReference>
<evidence type="ECO:0000313" key="1">
    <source>
        <dbReference type="EMBL" id="KAF6729720.1"/>
    </source>
</evidence>
<gene>
    <name evidence="1" type="ORF">FQA47_009498</name>
</gene>
<accession>A0A834CMY2</accession>